<evidence type="ECO:0000259" key="3">
    <source>
        <dbReference type="SMART" id="SM00672"/>
    </source>
</evidence>
<feature type="domain" description="Glycosyl transferase CAP10" evidence="3">
    <location>
        <begin position="385"/>
        <end position="659"/>
    </location>
</feature>
<sequence length="706" mass="80379">MALNFPFPSPLSVPVPRRLIVLLLSGTILVLFLHTFAPTTLPPVLTPNLPHHEPDASYFSPSKWLPPILNPNTPSRPTEFDEDGQCLFLSPYEALSQSEKRRAELLVLEQISKGIVKSKSPPSEGNDYDPDFDDEFSPNSNESSKMPTGLTHPILGLLRQGEIKWNSMLARQSQTLDQAVKGYKEKWNRNPPKGFDEWWLFAQSNNVLLPDEYDAIMDSLLPFYGLPIETLKERLEETEKIQETFTLIIHDGKVELQWNDDYSRDTWWASRPRADSQINLLEPFIKHIGAVRATFTIHDQPSILLDHARQQELVNAAKSGKVSNHPNENDRFEQDWSKACAIDSPLNKGEQEPLAADTFISTHSEAMDICEHPSYMENHGMLLEEHNSETHPKPHTKLYPILVPSKTMLNGDIPVTPIGRDGRRDDVGPDPEWSRKSGKLYWRGLATGLNHDKKKGAKWRQSHRERLHFMANDRTDSYTKVLSPVGSTGEAELSTLPLKELGEYYMDVKLAGGHWQCDWDDGTCDEMEKEIEFTGKDSAEKSNDYKYVFDTDGNAWSSRFPRLMASNNVVVKATVFPEWNTKSLPEWYAYVPSKMDYSDLFSIMSFFRGTPSGRGAHDEVARRIALNGQCWVERTWRREDLQIYMFRLYLEYARLVSPDRDNGKMDYIPPTSHHQNTPSSDDDHLSTGHGGSVPVAADVVPPMIDE</sequence>
<protein>
    <submittedName>
        <fullName evidence="4">Beta-1,2-xylosyltransferase 1</fullName>
    </submittedName>
</protein>
<feature type="region of interest" description="Disordered" evidence="1">
    <location>
        <begin position="116"/>
        <end position="148"/>
    </location>
</feature>
<gene>
    <name evidence="4" type="ORF">IL334_003536</name>
</gene>
<evidence type="ECO:0000256" key="1">
    <source>
        <dbReference type="SAM" id="MobiDB-lite"/>
    </source>
</evidence>
<dbReference type="InterPro" id="IPR051091">
    <property type="entry name" value="O-Glucosyltr/Glycosyltrsf_90"/>
</dbReference>
<feature type="compositionally biased region" description="Polar residues" evidence="1">
    <location>
        <begin position="137"/>
        <end position="146"/>
    </location>
</feature>
<dbReference type="InterPro" id="IPR006598">
    <property type="entry name" value="CAP10"/>
</dbReference>
<feature type="region of interest" description="Disordered" evidence="1">
    <location>
        <begin position="663"/>
        <end position="706"/>
    </location>
</feature>
<dbReference type="PANTHER" id="PTHR12203:SF118">
    <property type="entry name" value="BETA-1,2-XYLOSYLTRANSFERASE 1"/>
    <property type="match status" value="1"/>
</dbReference>
<dbReference type="RefSeq" id="XP_062791317.1">
    <property type="nucleotide sequence ID" value="XM_062935266.1"/>
</dbReference>
<evidence type="ECO:0000313" key="4">
    <source>
        <dbReference type="EMBL" id="WRT66577.1"/>
    </source>
</evidence>
<dbReference type="EMBL" id="CP141884">
    <property type="protein sequence ID" value="WRT66577.1"/>
    <property type="molecule type" value="Genomic_DNA"/>
</dbReference>
<feature type="compositionally biased region" description="Acidic residues" evidence="1">
    <location>
        <begin position="126"/>
        <end position="136"/>
    </location>
</feature>
<feature type="transmembrane region" description="Helical" evidence="2">
    <location>
        <begin position="19"/>
        <end position="37"/>
    </location>
</feature>
<dbReference type="Pfam" id="PF05686">
    <property type="entry name" value="Glyco_transf_90"/>
    <property type="match status" value="1"/>
</dbReference>
<accession>A0ABZ1CXV2</accession>
<name>A0ABZ1CXV2_9TREE</name>
<keyword evidence="5" id="KW-1185">Reference proteome</keyword>
<reference evidence="4 5" key="1">
    <citation type="submission" date="2024-01" db="EMBL/GenBank/DDBJ databases">
        <title>Comparative genomics of Cryptococcus and Kwoniella reveals pathogenesis evolution and contrasting modes of karyotype evolution via chromosome fusion or intercentromeric recombination.</title>
        <authorList>
            <person name="Coelho M.A."/>
            <person name="David-Palma M."/>
            <person name="Shea T."/>
            <person name="Bowers K."/>
            <person name="McGinley-Smith S."/>
            <person name="Mohammad A.W."/>
            <person name="Gnirke A."/>
            <person name="Yurkov A.M."/>
            <person name="Nowrousian M."/>
            <person name="Sun S."/>
            <person name="Cuomo C.A."/>
            <person name="Heitman J."/>
        </authorList>
    </citation>
    <scope>NUCLEOTIDE SEQUENCE [LARGE SCALE GENOMIC DNA]</scope>
    <source>
        <strain evidence="4">CBS 11374</strain>
    </source>
</reference>
<proteinExistence type="predicted"/>
<evidence type="ECO:0000256" key="2">
    <source>
        <dbReference type="SAM" id="Phobius"/>
    </source>
</evidence>
<organism evidence="4 5">
    <name type="scientific">Kwoniella shivajii</name>
    <dbReference type="NCBI Taxonomy" id="564305"/>
    <lineage>
        <taxon>Eukaryota</taxon>
        <taxon>Fungi</taxon>
        <taxon>Dikarya</taxon>
        <taxon>Basidiomycota</taxon>
        <taxon>Agaricomycotina</taxon>
        <taxon>Tremellomycetes</taxon>
        <taxon>Tremellales</taxon>
        <taxon>Cryptococcaceae</taxon>
        <taxon>Kwoniella</taxon>
    </lineage>
</organism>
<keyword evidence="2" id="KW-0812">Transmembrane</keyword>
<keyword evidence="2" id="KW-0472">Membrane</keyword>
<dbReference type="GeneID" id="87955667"/>
<dbReference type="SMART" id="SM00672">
    <property type="entry name" value="CAP10"/>
    <property type="match status" value="1"/>
</dbReference>
<keyword evidence="2" id="KW-1133">Transmembrane helix</keyword>
<evidence type="ECO:0000313" key="5">
    <source>
        <dbReference type="Proteomes" id="UP001329825"/>
    </source>
</evidence>
<dbReference type="Proteomes" id="UP001329825">
    <property type="component" value="Chromosome 4"/>
</dbReference>
<dbReference type="PANTHER" id="PTHR12203">
    <property type="entry name" value="KDEL LYS-ASP-GLU-LEU CONTAINING - RELATED"/>
    <property type="match status" value="1"/>
</dbReference>